<dbReference type="AlphaFoldDB" id="A0A9P6HJ00"/>
<feature type="transmembrane region" description="Helical" evidence="2">
    <location>
        <begin position="182"/>
        <end position="205"/>
    </location>
</feature>
<dbReference type="Proteomes" id="UP000736335">
    <property type="component" value="Unassembled WGS sequence"/>
</dbReference>
<keyword evidence="2" id="KW-1133">Transmembrane helix</keyword>
<feature type="region of interest" description="Disordered" evidence="1">
    <location>
        <begin position="212"/>
        <end position="242"/>
    </location>
</feature>
<evidence type="ECO:0000256" key="3">
    <source>
        <dbReference type="SAM" id="SignalP"/>
    </source>
</evidence>
<keyword evidence="2" id="KW-0472">Membrane</keyword>
<dbReference type="CDD" id="cd12087">
    <property type="entry name" value="TM_EGFR-like"/>
    <property type="match status" value="1"/>
</dbReference>
<evidence type="ECO:0000256" key="1">
    <source>
        <dbReference type="SAM" id="MobiDB-lite"/>
    </source>
</evidence>
<dbReference type="OrthoDB" id="2576311at2759"/>
<accession>A0A9P6HJ00</accession>
<evidence type="ECO:0000313" key="5">
    <source>
        <dbReference type="Proteomes" id="UP000736335"/>
    </source>
</evidence>
<protein>
    <recommendedName>
        <fullName evidence="6">Transmembrane protein</fullName>
    </recommendedName>
</protein>
<evidence type="ECO:0000313" key="4">
    <source>
        <dbReference type="EMBL" id="KAF9788035.1"/>
    </source>
</evidence>
<comment type="caution">
    <text evidence="4">The sequence shown here is derived from an EMBL/GenBank/DDBJ whole genome shotgun (WGS) entry which is preliminary data.</text>
</comment>
<dbReference type="EMBL" id="WIUZ02000004">
    <property type="protein sequence ID" value="KAF9788035.1"/>
    <property type="molecule type" value="Genomic_DNA"/>
</dbReference>
<evidence type="ECO:0000256" key="2">
    <source>
        <dbReference type="SAM" id="Phobius"/>
    </source>
</evidence>
<name>A0A9P6HJ00_9AGAM</name>
<feature type="chain" id="PRO_5040364615" description="Transmembrane protein" evidence="3">
    <location>
        <begin position="21"/>
        <end position="285"/>
    </location>
</feature>
<keyword evidence="2" id="KW-0812">Transmembrane</keyword>
<sequence>MGFPTASAFALLWFTSQVIAASCTQSDWEWSHNSLGQDPCAVVQVLQAKCKNLTSFELQPLRAGTDYVTPQKGTATGCSCNTVTYSLYQACSKCQIPKSGNTWTFYEMFCDVVYVTQIPLDIPSDTQVPPWAYLDVTKENNFNLTAARALVDNRTILDSPPSLAMSSDTKDPTPTATNHTGVIIGSVVGGIAAIALSIALVLIFFTRRRPANRSTTRLEREPPQVEESLLSPGPHSPPIITRDLPRNATYRELSRSGVLTAYDSSFYPKNMVAPSQNGYHGFAEV</sequence>
<gene>
    <name evidence="4" type="ORF">BJ322DRAFT_600194</name>
</gene>
<proteinExistence type="predicted"/>
<reference evidence="4" key="2">
    <citation type="submission" date="2020-11" db="EMBL/GenBank/DDBJ databases">
        <authorList>
            <consortium name="DOE Joint Genome Institute"/>
            <person name="Kuo A."/>
            <person name="Miyauchi S."/>
            <person name="Kiss E."/>
            <person name="Drula E."/>
            <person name="Kohler A."/>
            <person name="Sanchez-Garcia M."/>
            <person name="Andreopoulos B."/>
            <person name="Barry K.W."/>
            <person name="Bonito G."/>
            <person name="Buee M."/>
            <person name="Carver A."/>
            <person name="Chen C."/>
            <person name="Cichocki N."/>
            <person name="Clum A."/>
            <person name="Culley D."/>
            <person name="Crous P.W."/>
            <person name="Fauchery L."/>
            <person name="Girlanda M."/>
            <person name="Hayes R."/>
            <person name="Keri Z."/>
            <person name="Labutti K."/>
            <person name="Lipzen A."/>
            <person name="Lombard V."/>
            <person name="Magnuson J."/>
            <person name="Maillard F."/>
            <person name="Morin E."/>
            <person name="Murat C."/>
            <person name="Nolan M."/>
            <person name="Ohm R."/>
            <person name="Pangilinan J."/>
            <person name="Pereira M."/>
            <person name="Perotto S."/>
            <person name="Peter M."/>
            <person name="Riley R."/>
            <person name="Sitrit Y."/>
            <person name="Stielow B."/>
            <person name="Szollosi G."/>
            <person name="Zifcakova L."/>
            <person name="Stursova M."/>
            <person name="Spatafora J.W."/>
            <person name="Tedersoo L."/>
            <person name="Vaario L.-M."/>
            <person name="Yamada A."/>
            <person name="Yan M."/>
            <person name="Wang P."/>
            <person name="Xu J."/>
            <person name="Bruns T."/>
            <person name="Baldrian P."/>
            <person name="Vilgalys R."/>
            <person name="Henrissat B."/>
            <person name="Grigoriev I.V."/>
            <person name="Hibbett D."/>
            <person name="Nagy L.G."/>
            <person name="Martin F.M."/>
        </authorList>
    </citation>
    <scope>NUCLEOTIDE SEQUENCE</scope>
    <source>
        <strain evidence="4">UH-Tt-Lm1</strain>
    </source>
</reference>
<keyword evidence="3" id="KW-0732">Signal</keyword>
<feature type="signal peptide" evidence="3">
    <location>
        <begin position="1"/>
        <end position="20"/>
    </location>
</feature>
<organism evidence="4 5">
    <name type="scientific">Thelephora terrestris</name>
    <dbReference type="NCBI Taxonomy" id="56493"/>
    <lineage>
        <taxon>Eukaryota</taxon>
        <taxon>Fungi</taxon>
        <taxon>Dikarya</taxon>
        <taxon>Basidiomycota</taxon>
        <taxon>Agaricomycotina</taxon>
        <taxon>Agaricomycetes</taxon>
        <taxon>Thelephorales</taxon>
        <taxon>Thelephoraceae</taxon>
        <taxon>Thelephora</taxon>
    </lineage>
</organism>
<reference evidence="4" key="1">
    <citation type="journal article" date="2020" name="Nat. Commun.">
        <title>Large-scale genome sequencing of mycorrhizal fungi provides insights into the early evolution of symbiotic traits.</title>
        <authorList>
            <person name="Miyauchi S."/>
            <person name="Kiss E."/>
            <person name="Kuo A."/>
            <person name="Drula E."/>
            <person name="Kohler A."/>
            <person name="Sanchez-Garcia M."/>
            <person name="Morin E."/>
            <person name="Andreopoulos B."/>
            <person name="Barry K.W."/>
            <person name="Bonito G."/>
            <person name="Buee M."/>
            <person name="Carver A."/>
            <person name="Chen C."/>
            <person name="Cichocki N."/>
            <person name="Clum A."/>
            <person name="Culley D."/>
            <person name="Crous P.W."/>
            <person name="Fauchery L."/>
            <person name="Girlanda M."/>
            <person name="Hayes R.D."/>
            <person name="Keri Z."/>
            <person name="LaButti K."/>
            <person name="Lipzen A."/>
            <person name="Lombard V."/>
            <person name="Magnuson J."/>
            <person name="Maillard F."/>
            <person name="Murat C."/>
            <person name="Nolan M."/>
            <person name="Ohm R.A."/>
            <person name="Pangilinan J."/>
            <person name="Pereira M.F."/>
            <person name="Perotto S."/>
            <person name="Peter M."/>
            <person name="Pfister S."/>
            <person name="Riley R."/>
            <person name="Sitrit Y."/>
            <person name="Stielow J.B."/>
            <person name="Szollosi G."/>
            <person name="Zifcakova L."/>
            <person name="Stursova M."/>
            <person name="Spatafora J.W."/>
            <person name="Tedersoo L."/>
            <person name="Vaario L.M."/>
            <person name="Yamada A."/>
            <person name="Yan M."/>
            <person name="Wang P."/>
            <person name="Xu J."/>
            <person name="Bruns T."/>
            <person name="Baldrian P."/>
            <person name="Vilgalys R."/>
            <person name="Dunand C."/>
            <person name="Henrissat B."/>
            <person name="Grigoriev I.V."/>
            <person name="Hibbett D."/>
            <person name="Nagy L.G."/>
            <person name="Martin F.M."/>
        </authorList>
    </citation>
    <scope>NUCLEOTIDE SEQUENCE</scope>
    <source>
        <strain evidence="4">UH-Tt-Lm1</strain>
    </source>
</reference>
<keyword evidence="5" id="KW-1185">Reference proteome</keyword>
<evidence type="ECO:0008006" key="6">
    <source>
        <dbReference type="Google" id="ProtNLM"/>
    </source>
</evidence>